<evidence type="ECO:0000313" key="4">
    <source>
        <dbReference type="Proteomes" id="UP000001038"/>
    </source>
</evidence>
<protein>
    <submittedName>
        <fullName evidence="3">Uncharacterized protein</fullName>
    </submittedName>
</protein>
<proteinExistence type="predicted"/>
<evidence type="ECO:0000256" key="2">
    <source>
        <dbReference type="SAM" id="SignalP"/>
    </source>
</evidence>
<dbReference type="InParanoid" id="A0A3B3I1D5"/>
<dbReference type="Proteomes" id="UP000001038">
    <property type="component" value="Chromosome 18"/>
</dbReference>
<feature type="signal peptide" evidence="2">
    <location>
        <begin position="1"/>
        <end position="24"/>
    </location>
</feature>
<accession>A0A3B3I1D5</accession>
<evidence type="ECO:0000313" key="3">
    <source>
        <dbReference type="Ensembl" id="ENSORLP00000037776.1"/>
    </source>
</evidence>
<feature type="chain" id="PRO_5017341255" evidence="2">
    <location>
        <begin position="25"/>
        <end position="75"/>
    </location>
</feature>
<reference evidence="3 4" key="1">
    <citation type="journal article" date="2007" name="Nature">
        <title>The medaka draft genome and insights into vertebrate genome evolution.</title>
        <authorList>
            <person name="Kasahara M."/>
            <person name="Naruse K."/>
            <person name="Sasaki S."/>
            <person name="Nakatani Y."/>
            <person name="Qu W."/>
            <person name="Ahsan B."/>
            <person name="Yamada T."/>
            <person name="Nagayasu Y."/>
            <person name="Doi K."/>
            <person name="Kasai Y."/>
            <person name="Jindo T."/>
            <person name="Kobayashi D."/>
            <person name="Shimada A."/>
            <person name="Toyoda A."/>
            <person name="Kuroki Y."/>
            <person name="Fujiyama A."/>
            <person name="Sasaki T."/>
            <person name="Shimizu A."/>
            <person name="Asakawa S."/>
            <person name="Shimizu N."/>
            <person name="Hashimoto S."/>
            <person name="Yang J."/>
            <person name="Lee Y."/>
            <person name="Matsushima K."/>
            <person name="Sugano S."/>
            <person name="Sakaizumi M."/>
            <person name="Narita T."/>
            <person name="Ohishi K."/>
            <person name="Haga S."/>
            <person name="Ohta F."/>
            <person name="Nomoto H."/>
            <person name="Nogata K."/>
            <person name="Morishita T."/>
            <person name="Endo T."/>
            <person name="Shin-I T."/>
            <person name="Takeda H."/>
            <person name="Morishita S."/>
            <person name="Kohara Y."/>
        </authorList>
    </citation>
    <scope>NUCLEOTIDE SEQUENCE [LARGE SCALE GENOMIC DNA]</scope>
    <source>
        <strain evidence="3 4">Hd-rR</strain>
    </source>
</reference>
<dbReference type="Bgee" id="ENSORLG00000027342">
    <property type="expression patterns" value="Expressed in sexually immature organism and 12 other cell types or tissues"/>
</dbReference>
<sequence>THTHSGVPLCLVCICYSSNVCVSACPFSWQGERGLPGLTGQPGVPGFPGPEGPIGPRGETVGSVPHFAIQKKGHI</sequence>
<evidence type="ECO:0000256" key="1">
    <source>
        <dbReference type="SAM" id="MobiDB-lite"/>
    </source>
</evidence>
<name>A0A3B3I1D5_ORYLA</name>
<dbReference type="AlphaFoldDB" id="A0A3B3I1D5"/>
<dbReference type="Ensembl" id="ENSORLT00000038218.1">
    <property type="protein sequence ID" value="ENSORLP00000037776.1"/>
    <property type="gene ID" value="ENSORLG00000027342.1"/>
</dbReference>
<reference evidence="3" key="3">
    <citation type="submission" date="2025-09" db="UniProtKB">
        <authorList>
            <consortium name="Ensembl"/>
        </authorList>
    </citation>
    <scope>IDENTIFICATION</scope>
    <source>
        <strain evidence="3">Hd-rR</strain>
    </source>
</reference>
<keyword evidence="2" id="KW-0732">Signal</keyword>
<feature type="region of interest" description="Disordered" evidence="1">
    <location>
        <begin position="38"/>
        <end position="63"/>
    </location>
</feature>
<organism evidence="3 4">
    <name type="scientific">Oryzias latipes</name>
    <name type="common">Japanese rice fish</name>
    <name type="synonym">Japanese killifish</name>
    <dbReference type="NCBI Taxonomy" id="8090"/>
    <lineage>
        <taxon>Eukaryota</taxon>
        <taxon>Metazoa</taxon>
        <taxon>Chordata</taxon>
        <taxon>Craniata</taxon>
        <taxon>Vertebrata</taxon>
        <taxon>Euteleostomi</taxon>
        <taxon>Actinopterygii</taxon>
        <taxon>Neopterygii</taxon>
        <taxon>Teleostei</taxon>
        <taxon>Neoteleostei</taxon>
        <taxon>Acanthomorphata</taxon>
        <taxon>Ovalentaria</taxon>
        <taxon>Atherinomorphae</taxon>
        <taxon>Beloniformes</taxon>
        <taxon>Adrianichthyidae</taxon>
        <taxon>Oryziinae</taxon>
        <taxon>Oryzias</taxon>
    </lineage>
</organism>
<keyword evidence="4" id="KW-1185">Reference proteome</keyword>
<reference evidence="3" key="2">
    <citation type="submission" date="2025-08" db="UniProtKB">
        <authorList>
            <consortium name="Ensembl"/>
        </authorList>
    </citation>
    <scope>IDENTIFICATION</scope>
    <source>
        <strain evidence="3">Hd-rR</strain>
    </source>
</reference>